<dbReference type="EMBL" id="CABVHQ010000032">
    <property type="protein sequence ID" value="VVO10041.1"/>
    <property type="molecule type" value="Genomic_DNA"/>
</dbReference>
<evidence type="ECO:0000313" key="2">
    <source>
        <dbReference type="EMBL" id="VVO10041.1"/>
    </source>
</evidence>
<evidence type="ECO:0000313" key="3">
    <source>
        <dbReference type="Proteomes" id="UP000337909"/>
    </source>
</evidence>
<proteinExistence type="predicted"/>
<keyword evidence="1" id="KW-0472">Membrane</keyword>
<keyword evidence="1" id="KW-1133">Transmembrane helix</keyword>
<evidence type="ECO:0000256" key="1">
    <source>
        <dbReference type="SAM" id="Phobius"/>
    </source>
</evidence>
<dbReference type="AlphaFoldDB" id="A0A5E7D1K1"/>
<reference evidence="2 3" key="1">
    <citation type="submission" date="2019-09" db="EMBL/GenBank/DDBJ databases">
        <authorList>
            <person name="Chandra G."/>
            <person name="Truman W A."/>
        </authorList>
    </citation>
    <scope>NUCLEOTIDE SEQUENCE [LARGE SCALE GENOMIC DNA]</scope>
    <source>
        <strain evidence="2">PS691</strain>
    </source>
</reference>
<feature type="transmembrane region" description="Helical" evidence="1">
    <location>
        <begin position="51"/>
        <end position="70"/>
    </location>
</feature>
<dbReference type="Proteomes" id="UP000337909">
    <property type="component" value="Unassembled WGS sequence"/>
</dbReference>
<accession>A0A5E7D1K1</accession>
<keyword evidence="1" id="KW-0812">Transmembrane</keyword>
<gene>
    <name evidence="2" type="ORF">PS691_03325</name>
</gene>
<sequence>MDTFAVDQQQTYLISSDHVVVDNSYTTTLSLAMRCPADFSQPARPFNQRSCFWVLGKVLLHFSVLVIAQMT</sequence>
<organism evidence="2 3">
    <name type="scientific">Pseudomonas fluorescens</name>
    <dbReference type="NCBI Taxonomy" id="294"/>
    <lineage>
        <taxon>Bacteria</taxon>
        <taxon>Pseudomonadati</taxon>
        <taxon>Pseudomonadota</taxon>
        <taxon>Gammaproteobacteria</taxon>
        <taxon>Pseudomonadales</taxon>
        <taxon>Pseudomonadaceae</taxon>
        <taxon>Pseudomonas</taxon>
    </lineage>
</organism>
<name>A0A5E7D1K1_PSEFL</name>
<protein>
    <submittedName>
        <fullName evidence="2">Uncharacterized protein</fullName>
    </submittedName>
</protein>